<dbReference type="EC" id="3.4.19.12" evidence="3"/>
<comment type="function">
    <text evidence="2 3">Recognizes and hydrolyzes the peptide bond at the C-terminal Gly of ubiquitin. Involved in the processing of poly-ubiquitin precursors as well as that of ubiquitinated proteins.</text>
</comment>
<dbReference type="PROSITE" id="PS00973">
    <property type="entry name" value="USP_2"/>
    <property type="match status" value="1"/>
</dbReference>
<keyword evidence="3" id="KW-0788">Thiol protease</keyword>
<dbReference type="PANTHER" id="PTHR21646">
    <property type="entry name" value="UBIQUITIN CARBOXYL-TERMINAL HYDROLASE"/>
    <property type="match status" value="1"/>
</dbReference>
<dbReference type="InterPro" id="IPR035927">
    <property type="entry name" value="DUSP-like_sf"/>
</dbReference>
<name>A0AAD3Y0Q7_NEPGR</name>
<protein>
    <recommendedName>
        <fullName evidence="3">Ubiquitin carboxyl-terminal hydrolase</fullName>
        <ecNumber evidence="3">3.4.19.12</ecNumber>
    </recommendedName>
</protein>
<dbReference type="Gene3D" id="3.30.2230.10">
    <property type="entry name" value="DUSP-like"/>
    <property type="match status" value="1"/>
</dbReference>
<dbReference type="Gene3D" id="3.90.70.10">
    <property type="entry name" value="Cysteine proteinases"/>
    <property type="match status" value="2"/>
</dbReference>
<dbReference type="InterPro" id="IPR038765">
    <property type="entry name" value="Papain-like_cys_pep_sf"/>
</dbReference>
<dbReference type="Proteomes" id="UP001279734">
    <property type="component" value="Unassembled WGS sequence"/>
</dbReference>
<keyword evidence="4" id="KW-0472">Membrane</keyword>
<keyword evidence="3" id="KW-0378">Hydrolase</keyword>
<comment type="similarity">
    <text evidence="1 3">Belongs to the peptidase C19 family.</text>
</comment>
<evidence type="ECO:0000259" key="6">
    <source>
        <dbReference type="PROSITE" id="PS51283"/>
    </source>
</evidence>
<evidence type="ECO:0000256" key="3">
    <source>
        <dbReference type="RuleBase" id="RU366025"/>
    </source>
</evidence>
<dbReference type="InterPro" id="IPR028889">
    <property type="entry name" value="USP"/>
</dbReference>
<sequence>MDSTMQMTSTDCCFIVFIVIIPGVIALCLYFCWSIHPILTLGVRDRSMTIADSGYLLENGVSCLPLTPEEEKRTISHLKTEAESNLKEGNFFYVVSNRWYASWQRYVREDIDEYSINEHSTDARVVDLKKRVDRPGPIDNSDLILNVNDTEGDNLELIRTLEEGLDYILVPELVWKKLFDWYKGGPPLPRKLISQGGIHKNFVVEVHPLCLKLTDSRDNSQSVIRLSRKASVRELYERVFALKGCEQDEACIWDYFNKKKCSELANLDQTLEDAELQMDQDILLEVRVNRYSSSGLQLDSTGNQLALVPMEPARSSVTIAGGPTLSNGLTSYGSNFFPGSTLSSTFADMDDGYDSFGKGERGGLAGLQNLGNTCFMNSALQCLVHTPPLVEYFLQDYSDEINKQNPLGMHGELALAFGELLRKMWSSGRTTIAPRPFKGKLGRFAPQFSGYNQHDSQELLAFLLDGLHEDLNRVRLKPYIEIKNSDGRPDEEYAEECWYNHKARNDSIIVDICQGQYKSTLVCPFCSKISITFDPFMYLTLPLPSTITRMMTVTVFYGDGSALPMPYTVTVPKHGCCRDLSQSLSIACCLKSDESLLLAEVYEHKIYRYLEIPLEPLSSIKDDEHIVAYRVPKKRVGLKRLEIVHQCPDRCTPDNLKVGERKLWGTPLVTYVGEEAQTAGDIHIAIENILSPLKRASISSSRVHGERENGSASEADDEMMITHESYTEVISCRELSLQLFITDERGLSSKQIEEDYVIKPGQCLRVILEWTDREHELYNFNFLEDIPEVCKSGFFAAKKTRQETASLFSCLEAFLKEEPLGPDDMWYCPRCKEHRQATKKLDLWKLPEILVIHLKRFSYSRYLKNKLDIFVSFPIHNLDLSKYVKSKHASTMSNVYELYAISNHYGGLGGGHYTAYAKLIDENRWYHFDDSHVSPVSEDDIKTSAAYVLFYRRVRGKARPEGGESSQGRGGV</sequence>
<gene>
    <name evidence="7" type="ORF">Nepgr_024659</name>
</gene>
<dbReference type="InterPro" id="IPR001394">
    <property type="entry name" value="Peptidase_C19_UCH"/>
</dbReference>
<dbReference type="PROSITE" id="PS51283">
    <property type="entry name" value="DUSP"/>
    <property type="match status" value="1"/>
</dbReference>
<dbReference type="GO" id="GO:0016579">
    <property type="term" value="P:protein deubiquitination"/>
    <property type="evidence" value="ECO:0007669"/>
    <property type="project" value="InterPro"/>
</dbReference>
<accession>A0AAD3Y0Q7</accession>
<dbReference type="PROSITE" id="PS50235">
    <property type="entry name" value="USP_3"/>
    <property type="match status" value="1"/>
</dbReference>
<comment type="catalytic activity">
    <reaction evidence="3">
        <text>Thiol-dependent hydrolysis of ester, thioester, amide, peptide and isopeptide bonds formed by the C-terminal Gly of ubiquitin (a 76-residue protein attached to proteins as an intracellular targeting signal).</text>
        <dbReference type="EC" id="3.4.19.12"/>
    </reaction>
</comment>
<dbReference type="GO" id="GO:0004843">
    <property type="term" value="F:cysteine-type deubiquitinase activity"/>
    <property type="evidence" value="ECO:0007669"/>
    <property type="project" value="UniProtKB-UniRule"/>
</dbReference>
<reference evidence="7" key="1">
    <citation type="submission" date="2023-05" db="EMBL/GenBank/DDBJ databases">
        <title>Nepenthes gracilis genome sequencing.</title>
        <authorList>
            <person name="Fukushima K."/>
        </authorList>
    </citation>
    <scope>NUCLEOTIDE SEQUENCE</scope>
    <source>
        <strain evidence="7">SING2019-196</strain>
    </source>
</reference>
<keyword evidence="3" id="KW-0833">Ubl conjugation pathway</keyword>
<evidence type="ECO:0000256" key="4">
    <source>
        <dbReference type="SAM" id="Phobius"/>
    </source>
</evidence>
<evidence type="ECO:0000313" key="7">
    <source>
        <dbReference type="EMBL" id="GMH22816.1"/>
    </source>
</evidence>
<comment type="caution">
    <text evidence="7">The sequence shown here is derived from an EMBL/GenBank/DDBJ whole genome shotgun (WGS) entry which is preliminary data.</text>
</comment>
<proteinExistence type="inferred from homology"/>
<dbReference type="EMBL" id="BSYO01000025">
    <property type="protein sequence ID" value="GMH22816.1"/>
    <property type="molecule type" value="Genomic_DNA"/>
</dbReference>
<keyword evidence="4" id="KW-1133">Transmembrane helix</keyword>
<keyword evidence="8" id="KW-1185">Reference proteome</keyword>
<feature type="transmembrane region" description="Helical" evidence="4">
    <location>
        <begin position="12"/>
        <end position="36"/>
    </location>
</feature>
<dbReference type="PANTHER" id="PTHR21646:SF46">
    <property type="entry name" value="UBIQUITIN CARBOXYL-TERMINAL HYDROLASE"/>
    <property type="match status" value="1"/>
</dbReference>
<keyword evidence="3" id="KW-0645">Protease</keyword>
<evidence type="ECO:0000256" key="2">
    <source>
        <dbReference type="ARBA" id="ARBA00037450"/>
    </source>
</evidence>
<dbReference type="CDD" id="cd02674">
    <property type="entry name" value="Peptidase_C19R"/>
    <property type="match status" value="1"/>
</dbReference>
<dbReference type="InterPro" id="IPR006615">
    <property type="entry name" value="Pept_C19_DUSP"/>
</dbReference>
<dbReference type="SUPFAM" id="SSF54001">
    <property type="entry name" value="Cysteine proteinases"/>
    <property type="match status" value="1"/>
</dbReference>
<feature type="domain" description="DUSP" evidence="6">
    <location>
        <begin position="66"/>
        <end position="193"/>
    </location>
</feature>
<evidence type="ECO:0000256" key="1">
    <source>
        <dbReference type="ARBA" id="ARBA00009085"/>
    </source>
</evidence>
<evidence type="ECO:0000259" key="5">
    <source>
        <dbReference type="PROSITE" id="PS50235"/>
    </source>
</evidence>
<dbReference type="PROSITE" id="PS00972">
    <property type="entry name" value="USP_1"/>
    <property type="match status" value="1"/>
</dbReference>
<dbReference type="SMART" id="SM00695">
    <property type="entry name" value="DUSP"/>
    <property type="match status" value="1"/>
</dbReference>
<dbReference type="SUPFAM" id="SSF143791">
    <property type="entry name" value="DUSP-like"/>
    <property type="match status" value="1"/>
</dbReference>
<feature type="domain" description="USP" evidence="5">
    <location>
        <begin position="365"/>
        <end position="954"/>
    </location>
</feature>
<dbReference type="AlphaFoldDB" id="A0AAD3Y0Q7"/>
<dbReference type="Pfam" id="PF00443">
    <property type="entry name" value="UCH"/>
    <property type="match status" value="1"/>
</dbReference>
<organism evidence="7 8">
    <name type="scientific">Nepenthes gracilis</name>
    <name type="common">Slender pitcher plant</name>
    <dbReference type="NCBI Taxonomy" id="150966"/>
    <lineage>
        <taxon>Eukaryota</taxon>
        <taxon>Viridiplantae</taxon>
        <taxon>Streptophyta</taxon>
        <taxon>Embryophyta</taxon>
        <taxon>Tracheophyta</taxon>
        <taxon>Spermatophyta</taxon>
        <taxon>Magnoliopsida</taxon>
        <taxon>eudicotyledons</taxon>
        <taxon>Gunneridae</taxon>
        <taxon>Pentapetalae</taxon>
        <taxon>Caryophyllales</taxon>
        <taxon>Nepenthaceae</taxon>
        <taxon>Nepenthes</taxon>
    </lineage>
</organism>
<dbReference type="InterPro" id="IPR050185">
    <property type="entry name" value="Ub_carboxyl-term_hydrolase"/>
</dbReference>
<dbReference type="Pfam" id="PF06337">
    <property type="entry name" value="DUSP"/>
    <property type="match status" value="1"/>
</dbReference>
<dbReference type="GO" id="GO:0006508">
    <property type="term" value="P:proteolysis"/>
    <property type="evidence" value="ECO:0007669"/>
    <property type="project" value="UniProtKB-KW"/>
</dbReference>
<dbReference type="InterPro" id="IPR018200">
    <property type="entry name" value="USP_CS"/>
</dbReference>
<dbReference type="Gene3D" id="3.10.20.90">
    <property type="entry name" value="Phosphatidylinositol 3-kinase Catalytic Subunit, Chain A, domain 1"/>
    <property type="match status" value="1"/>
</dbReference>
<keyword evidence="4" id="KW-0812">Transmembrane</keyword>
<evidence type="ECO:0000313" key="8">
    <source>
        <dbReference type="Proteomes" id="UP001279734"/>
    </source>
</evidence>